<dbReference type="STRING" id="394503.Ccel_3171"/>
<accession>B8I0D6</accession>
<proteinExistence type="predicted"/>
<dbReference type="RefSeq" id="WP_015926520.1">
    <property type="nucleotide sequence ID" value="NC_011898.1"/>
</dbReference>
<reference evidence="1 2" key="1">
    <citation type="submission" date="2009-01" db="EMBL/GenBank/DDBJ databases">
        <title>Complete sequence of Clostridium cellulolyticum H10.</title>
        <authorList>
            <consortium name="US DOE Joint Genome Institute"/>
            <person name="Lucas S."/>
            <person name="Copeland A."/>
            <person name="Lapidus A."/>
            <person name="Glavina del Rio T."/>
            <person name="Dalin E."/>
            <person name="Tice H."/>
            <person name="Bruce D."/>
            <person name="Goodwin L."/>
            <person name="Pitluck S."/>
            <person name="Chertkov O."/>
            <person name="Saunders E."/>
            <person name="Brettin T."/>
            <person name="Detter J.C."/>
            <person name="Han C."/>
            <person name="Larimer F."/>
            <person name="Land M."/>
            <person name="Hauser L."/>
            <person name="Kyrpides N."/>
            <person name="Ivanova N."/>
            <person name="Zhou J."/>
            <person name="Richardson P."/>
        </authorList>
    </citation>
    <scope>NUCLEOTIDE SEQUENCE [LARGE SCALE GENOMIC DNA]</scope>
    <source>
        <strain evidence="2">ATCC 35319 / DSM 5812 / JCM 6584 / H10</strain>
    </source>
</reference>
<dbReference type="Proteomes" id="UP000001349">
    <property type="component" value="Chromosome"/>
</dbReference>
<dbReference type="OrthoDB" id="2086576at2"/>
<dbReference type="EMBL" id="CP001348">
    <property type="protein sequence ID" value="ACL77462.1"/>
    <property type="molecule type" value="Genomic_DNA"/>
</dbReference>
<evidence type="ECO:0000313" key="1">
    <source>
        <dbReference type="EMBL" id="ACL77462.1"/>
    </source>
</evidence>
<sequence>MDKIKLSTLSKDDVVLVEGRSQVNTVEDIKELQVIFDRILARSPSCNIAYETDKLIEIDVSTSNG</sequence>
<gene>
    <name evidence="1" type="ordered locus">Ccel_3171</name>
</gene>
<dbReference type="HOGENOM" id="CLU_2842000_0_0_9"/>
<dbReference type="KEGG" id="cce:Ccel_3171"/>
<organism evidence="1 2">
    <name type="scientific">Ruminiclostridium cellulolyticum (strain ATCC 35319 / DSM 5812 / JCM 6584 / H10)</name>
    <name type="common">Clostridium cellulolyticum</name>
    <dbReference type="NCBI Taxonomy" id="394503"/>
    <lineage>
        <taxon>Bacteria</taxon>
        <taxon>Bacillati</taxon>
        <taxon>Bacillota</taxon>
        <taxon>Clostridia</taxon>
        <taxon>Eubacteriales</taxon>
        <taxon>Oscillospiraceae</taxon>
        <taxon>Ruminiclostridium</taxon>
    </lineage>
</organism>
<keyword evidence="2" id="KW-1185">Reference proteome</keyword>
<dbReference type="AlphaFoldDB" id="B8I0D6"/>
<evidence type="ECO:0000313" key="2">
    <source>
        <dbReference type="Proteomes" id="UP000001349"/>
    </source>
</evidence>
<name>B8I0D6_RUMCH</name>
<protein>
    <submittedName>
        <fullName evidence="1">Uncharacterized protein</fullName>
    </submittedName>
</protein>